<evidence type="ECO:0000256" key="7">
    <source>
        <dbReference type="ARBA" id="ARBA00023136"/>
    </source>
</evidence>
<keyword evidence="6 8" id="KW-1133">Transmembrane helix</keyword>
<keyword evidence="3" id="KW-0813">Transport</keyword>
<dbReference type="PANTHER" id="PTHR33228:SF77">
    <property type="entry name" value="PROTEIN GLUTAMINE DUMPER 2"/>
    <property type="match status" value="1"/>
</dbReference>
<comment type="caution">
    <text evidence="9">The sequence shown here is derived from an EMBL/GenBank/DDBJ whole genome shotgun (WGS) entry which is preliminary data.</text>
</comment>
<keyword evidence="5" id="KW-0029">Amino-acid transport</keyword>
<dbReference type="GO" id="GO:0016020">
    <property type="term" value="C:membrane"/>
    <property type="evidence" value="ECO:0007669"/>
    <property type="project" value="UniProtKB-SubCell"/>
</dbReference>
<evidence type="ECO:0000256" key="1">
    <source>
        <dbReference type="ARBA" id="ARBA00004167"/>
    </source>
</evidence>
<name>A0AAN7LXC0_TRANT</name>
<feature type="transmembrane region" description="Helical" evidence="8">
    <location>
        <begin position="20"/>
        <end position="40"/>
    </location>
</feature>
<dbReference type="Proteomes" id="UP001346149">
    <property type="component" value="Unassembled WGS sequence"/>
</dbReference>
<dbReference type="EMBL" id="JAXQNO010000011">
    <property type="protein sequence ID" value="KAK4788093.1"/>
    <property type="molecule type" value="Genomic_DNA"/>
</dbReference>
<evidence type="ECO:0000313" key="10">
    <source>
        <dbReference type="Proteomes" id="UP001346149"/>
    </source>
</evidence>
<comment type="similarity">
    <text evidence="2">Belongs to the GLUTAMINE DUMPER 1 (TC 9.B.60) family.</text>
</comment>
<reference evidence="9 10" key="1">
    <citation type="journal article" date="2023" name="Hortic Res">
        <title>Pangenome of water caltrop reveals structural variations and asymmetric subgenome divergence after allopolyploidization.</title>
        <authorList>
            <person name="Zhang X."/>
            <person name="Chen Y."/>
            <person name="Wang L."/>
            <person name="Yuan Y."/>
            <person name="Fang M."/>
            <person name="Shi L."/>
            <person name="Lu R."/>
            <person name="Comes H.P."/>
            <person name="Ma Y."/>
            <person name="Chen Y."/>
            <person name="Huang G."/>
            <person name="Zhou Y."/>
            <person name="Zheng Z."/>
            <person name="Qiu Y."/>
        </authorList>
    </citation>
    <scope>NUCLEOTIDE SEQUENCE [LARGE SCALE GENOMIC DNA]</scope>
    <source>
        <strain evidence="9">F231</strain>
    </source>
</reference>
<evidence type="ECO:0000313" key="9">
    <source>
        <dbReference type="EMBL" id="KAK4788093.1"/>
    </source>
</evidence>
<organism evidence="9 10">
    <name type="scientific">Trapa natans</name>
    <name type="common">Water chestnut</name>
    <dbReference type="NCBI Taxonomy" id="22666"/>
    <lineage>
        <taxon>Eukaryota</taxon>
        <taxon>Viridiplantae</taxon>
        <taxon>Streptophyta</taxon>
        <taxon>Embryophyta</taxon>
        <taxon>Tracheophyta</taxon>
        <taxon>Spermatophyta</taxon>
        <taxon>Magnoliopsida</taxon>
        <taxon>eudicotyledons</taxon>
        <taxon>Gunneridae</taxon>
        <taxon>Pentapetalae</taxon>
        <taxon>rosids</taxon>
        <taxon>malvids</taxon>
        <taxon>Myrtales</taxon>
        <taxon>Lythraceae</taxon>
        <taxon>Trapa</taxon>
    </lineage>
</organism>
<keyword evidence="10" id="KW-1185">Reference proteome</keyword>
<proteinExistence type="inferred from homology"/>
<evidence type="ECO:0000256" key="4">
    <source>
        <dbReference type="ARBA" id="ARBA00022692"/>
    </source>
</evidence>
<dbReference type="InterPro" id="IPR040359">
    <property type="entry name" value="GDU"/>
</dbReference>
<evidence type="ECO:0000256" key="6">
    <source>
        <dbReference type="ARBA" id="ARBA00022989"/>
    </source>
</evidence>
<dbReference type="GO" id="GO:0080143">
    <property type="term" value="P:regulation of amino acid export"/>
    <property type="evidence" value="ECO:0007669"/>
    <property type="project" value="InterPro"/>
</dbReference>
<keyword evidence="7 8" id="KW-0472">Membrane</keyword>
<keyword evidence="4 8" id="KW-0812">Transmembrane</keyword>
<dbReference type="PANTHER" id="PTHR33228">
    <property type="entry name" value="PROTEIN GLUTAMINE DUMPER 4-RELATED"/>
    <property type="match status" value="1"/>
</dbReference>
<accession>A0AAN7LXC0</accession>
<comment type="subcellular location">
    <subcellularLocation>
        <location evidence="1">Membrane</location>
        <topology evidence="1">Single-pass membrane protein</topology>
    </subcellularLocation>
</comment>
<dbReference type="GO" id="GO:0006865">
    <property type="term" value="P:amino acid transport"/>
    <property type="evidence" value="ECO:0007669"/>
    <property type="project" value="UniProtKB-KW"/>
</dbReference>
<sequence>MGATNSTANIQAWNSPVPYLFGGLGLMAFLIATALLILACSYKRHHDAVDTPAEDKSSRHSTLILPLDPEPRIVVIMAGDDLPSLLAIPAAVPSEAAKTAPPPHALACGCDEEVREPEEIFCLFCFDSFFFPFDLASYLREYNLTSQHRSHEIGKESIAAKAKVEGGYEGLEDAAERPCGINLFPFFELRDCRCKKNCGIVFFGRKEESR</sequence>
<evidence type="ECO:0000256" key="5">
    <source>
        <dbReference type="ARBA" id="ARBA00022970"/>
    </source>
</evidence>
<evidence type="ECO:0000256" key="3">
    <source>
        <dbReference type="ARBA" id="ARBA00022448"/>
    </source>
</evidence>
<evidence type="ECO:0000256" key="8">
    <source>
        <dbReference type="SAM" id="Phobius"/>
    </source>
</evidence>
<dbReference type="AlphaFoldDB" id="A0AAN7LXC0"/>
<evidence type="ECO:0000256" key="2">
    <source>
        <dbReference type="ARBA" id="ARBA00009977"/>
    </source>
</evidence>
<gene>
    <name evidence="9" type="ORF">SAY86_019412</name>
</gene>
<protein>
    <submittedName>
        <fullName evidence="9">Uncharacterized protein</fullName>
    </submittedName>
</protein>